<evidence type="ECO:0000313" key="3">
    <source>
        <dbReference type="Proteomes" id="UP000501690"/>
    </source>
</evidence>
<evidence type="ECO:0000313" key="2">
    <source>
        <dbReference type="EMBL" id="QCD97121.1"/>
    </source>
</evidence>
<keyword evidence="3" id="KW-1185">Reference proteome</keyword>
<feature type="region of interest" description="Disordered" evidence="1">
    <location>
        <begin position="33"/>
        <end position="62"/>
    </location>
</feature>
<proteinExistence type="predicted"/>
<reference evidence="2 3" key="1">
    <citation type="submission" date="2019-04" db="EMBL/GenBank/DDBJ databases">
        <title>An improved genome assembly and genetic linkage map for asparagus bean, Vigna unguiculata ssp. sesquipedialis.</title>
        <authorList>
            <person name="Xia Q."/>
            <person name="Zhang R."/>
            <person name="Dong Y."/>
        </authorList>
    </citation>
    <scope>NUCLEOTIDE SEQUENCE [LARGE SCALE GENOMIC DNA]</scope>
    <source>
        <tissue evidence="2">Leaf</tissue>
    </source>
</reference>
<evidence type="ECO:0000256" key="1">
    <source>
        <dbReference type="SAM" id="MobiDB-lite"/>
    </source>
</evidence>
<sequence length="163" mass="18383">MANEAQDTRRSSHTEQQCNVCRQVVAVGNRGEVGRRMHDGGRDVRTTRGSGGAQEAATEERRWRDGGRNEGWTVVRRWLLPFRRWRDGGCLLFACCSVAEQDRRPKLRGRRRNRRWRGRLTEGTVGDPFAREKMMNSLGPLTPEAKVCAVSGNFVNLGATDGL</sequence>
<feature type="compositionally biased region" description="Basic and acidic residues" evidence="1">
    <location>
        <begin position="33"/>
        <end position="46"/>
    </location>
</feature>
<protein>
    <submittedName>
        <fullName evidence="2">Uncharacterized protein</fullName>
    </submittedName>
</protein>
<gene>
    <name evidence="2" type="ORF">DEO72_LG6g1831</name>
</gene>
<name>A0A4D6M9Q7_VIGUN</name>
<organism evidence="2 3">
    <name type="scientific">Vigna unguiculata</name>
    <name type="common">Cowpea</name>
    <dbReference type="NCBI Taxonomy" id="3917"/>
    <lineage>
        <taxon>Eukaryota</taxon>
        <taxon>Viridiplantae</taxon>
        <taxon>Streptophyta</taxon>
        <taxon>Embryophyta</taxon>
        <taxon>Tracheophyta</taxon>
        <taxon>Spermatophyta</taxon>
        <taxon>Magnoliopsida</taxon>
        <taxon>eudicotyledons</taxon>
        <taxon>Gunneridae</taxon>
        <taxon>Pentapetalae</taxon>
        <taxon>rosids</taxon>
        <taxon>fabids</taxon>
        <taxon>Fabales</taxon>
        <taxon>Fabaceae</taxon>
        <taxon>Papilionoideae</taxon>
        <taxon>50 kb inversion clade</taxon>
        <taxon>NPAAA clade</taxon>
        <taxon>indigoferoid/millettioid clade</taxon>
        <taxon>Phaseoleae</taxon>
        <taxon>Vigna</taxon>
    </lineage>
</organism>
<accession>A0A4D6M9Q7</accession>
<dbReference type="Proteomes" id="UP000501690">
    <property type="component" value="Linkage Group LG6"/>
</dbReference>
<dbReference type="EMBL" id="CP039350">
    <property type="protein sequence ID" value="QCD97121.1"/>
    <property type="molecule type" value="Genomic_DNA"/>
</dbReference>
<dbReference type="AlphaFoldDB" id="A0A4D6M9Q7"/>